<organism evidence="3">
    <name type="scientific">hydrothermal vent metagenome</name>
    <dbReference type="NCBI Taxonomy" id="652676"/>
    <lineage>
        <taxon>unclassified sequences</taxon>
        <taxon>metagenomes</taxon>
        <taxon>ecological metagenomes</taxon>
    </lineage>
</organism>
<reference evidence="3" key="1">
    <citation type="submission" date="2018-06" db="EMBL/GenBank/DDBJ databases">
        <authorList>
            <person name="Zhirakovskaya E."/>
        </authorList>
    </citation>
    <scope>NUCLEOTIDE SEQUENCE</scope>
</reference>
<feature type="compositionally biased region" description="Low complexity" evidence="1">
    <location>
        <begin position="66"/>
        <end position="83"/>
    </location>
</feature>
<keyword evidence="2" id="KW-1133">Transmembrane helix</keyword>
<name>A0A3B0SNT2_9ZZZZ</name>
<accession>A0A3B0SNT2</accession>
<feature type="transmembrane region" description="Helical" evidence="2">
    <location>
        <begin position="15"/>
        <end position="33"/>
    </location>
</feature>
<feature type="region of interest" description="Disordered" evidence="1">
    <location>
        <begin position="63"/>
        <end position="83"/>
    </location>
</feature>
<dbReference type="AlphaFoldDB" id="A0A3B0SNT2"/>
<dbReference type="EMBL" id="UOEK01000272">
    <property type="protein sequence ID" value="VAW03912.1"/>
    <property type="molecule type" value="Genomic_DNA"/>
</dbReference>
<gene>
    <name evidence="3" type="ORF">MNBD_ACTINO02-2524</name>
</gene>
<evidence type="ECO:0000313" key="3">
    <source>
        <dbReference type="EMBL" id="VAW03912.1"/>
    </source>
</evidence>
<sequence>MDRRPGWRELGRSKLLWGVTIVVAGALVGYGLVSRTDTASGTATSPSSTGMVAVTTSTAILSAEAPTTSSSTSTSTTTTSTTSTTVPVTTTAVIVWEPGTVTCAEVEGNIPYGVDDWGGSIFTGLLIPTWGNNETLTLQYLDDPTCTVDSNAWRCLIKIVLNASLWGNNTDVCTFYKGLADSESRPRNLGSVMSLAAPACLDQW</sequence>
<keyword evidence="2" id="KW-0472">Membrane</keyword>
<evidence type="ECO:0000256" key="2">
    <source>
        <dbReference type="SAM" id="Phobius"/>
    </source>
</evidence>
<protein>
    <submittedName>
        <fullName evidence="3">Uncharacterized protein</fullName>
    </submittedName>
</protein>
<keyword evidence="2" id="KW-0812">Transmembrane</keyword>
<proteinExistence type="predicted"/>
<evidence type="ECO:0000256" key="1">
    <source>
        <dbReference type="SAM" id="MobiDB-lite"/>
    </source>
</evidence>